<sequence length="129" mass="15004">MAYFMIAGRANDPEYARAEMLAHHLNINLPSFHITLLPQHPDDWPDYARQIFIQNGWANRMAHDRTFKTPEGLEQMVWRESGELIGDTKDFLKFIKQAYDQEYNLDDGTLADIAKENYEELLASKQASK</sequence>
<dbReference type="Proteomes" id="UP000053201">
    <property type="component" value="Unassembled WGS sequence"/>
</dbReference>
<dbReference type="InParanoid" id="A0A0L0H6L6"/>
<accession>A0A0L0H6L6</accession>
<dbReference type="RefSeq" id="XP_016604917.1">
    <property type="nucleotide sequence ID" value="XM_016757657.1"/>
</dbReference>
<dbReference type="GeneID" id="27692615"/>
<evidence type="ECO:0000313" key="1">
    <source>
        <dbReference type="EMBL" id="KNC96877.1"/>
    </source>
</evidence>
<name>A0A0L0H6L6_SPIPD</name>
<protein>
    <submittedName>
        <fullName evidence="1">Uncharacterized protein</fullName>
    </submittedName>
</protein>
<gene>
    <name evidence="1" type="ORF">SPPG_09490</name>
</gene>
<dbReference type="OrthoDB" id="1510206at2759"/>
<keyword evidence="2" id="KW-1185">Reference proteome</keyword>
<dbReference type="AlphaFoldDB" id="A0A0L0H6L6"/>
<reference evidence="1 2" key="1">
    <citation type="submission" date="2009-08" db="EMBL/GenBank/DDBJ databases">
        <title>The Genome Sequence of Spizellomyces punctatus strain DAOM BR117.</title>
        <authorList>
            <consortium name="The Broad Institute Genome Sequencing Platform"/>
            <person name="Russ C."/>
            <person name="Cuomo C."/>
            <person name="Shea T."/>
            <person name="Young S.K."/>
            <person name="Zeng Q."/>
            <person name="Koehrsen M."/>
            <person name="Haas B."/>
            <person name="Borodovsky M."/>
            <person name="Guigo R."/>
            <person name="Alvarado L."/>
            <person name="Berlin A."/>
            <person name="Bochicchio J."/>
            <person name="Borenstein D."/>
            <person name="Chapman S."/>
            <person name="Chen Z."/>
            <person name="Engels R."/>
            <person name="Freedman E."/>
            <person name="Gellesch M."/>
            <person name="Goldberg J."/>
            <person name="Griggs A."/>
            <person name="Gujja S."/>
            <person name="Heiman D."/>
            <person name="Hepburn T."/>
            <person name="Howarth C."/>
            <person name="Jen D."/>
            <person name="Larson L."/>
            <person name="Lewis B."/>
            <person name="Mehta T."/>
            <person name="Park D."/>
            <person name="Pearson M."/>
            <person name="Roberts A."/>
            <person name="Saif S."/>
            <person name="Shenoy N."/>
            <person name="Sisk P."/>
            <person name="Stolte C."/>
            <person name="Sykes S."/>
            <person name="Thomson T."/>
            <person name="Walk T."/>
            <person name="White J."/>
            <person name="Yandava C."/>
            <person name="Burger G."/>
            <person name="Gray M.W."/>
            <person name="Holland P.W.H."/>
            <person name="King N."/>
            <person name="Lang F.B.F."/>
            <person name="Roger A.J."/>
            <person name="Ruiz-Trillo I."/>
            <person name="Lander E."/>
            <person name="Nusbaum C."/>
        </authorList>
    </citation>
    <scope>NUCLEOTIDE SEQUENCE [LARGE SCALE GENOMIC DNA]</scope>
    <source>
        <strain evidence="1 2">DAOM BR117</strain>
    </source>
</reference>
<organism evidence="1 2">
    <name type="scientific">Spizellomyces punctatus (strain DAOM BR117)</name>
    <dbReference type="NCBI Taxonomy" id="645134"/>
    <lineage>
        <taxon>Eukaryota</taxon>
        <taxon>Fungi</taxon>
        <taxon>Fungi incertae sedis</taxon>
        <taxon>Chytridiomycota</taxon>
        <taxon>Chytridiomycota incertae sedis</taxon>
        <taxon>Chytridiomycetes</taxon>
        <taxon>Spizellomycetales</taxon>
        <taxon>Spizellomycetaceae</taxon>
        <taxon>Spizellomyces</taxon>
    </lineage>
</organism>
<dbReference type="STRING" id="645134.A0A0L0H6L6"/>
<dbReference type="EMBL" id="KQ257466">
    <property type="protein sequence ID" value="KNC96877.1"/>
    <property type="molecule type" value="Genomic_DNA"/>
</dbReference>
<dbReference type="eggNOG" id="KOG1496">
    <property type="taxonomic scope" value="Eukaryota"/>
</dbReference>
<proteinExistence type="predicted"/>
<evidence type="ECO:0000313" key="2">
    <source>
        <dbReference type="Proteomes" id="UP000053201"/>
    </source>
</evidence>
<dbReference type="VEuPathDB" id="FungiDB:SPPG_09490"/>